<organism evidence="1 2">
    <name type="scientific">Streptomyces yanii</name>
    <dbReference type="NCBI Taxonomy" id="78510"/>
    <lineage>
        <taxon>Bacteria</taxon>
        <taxon>Bacillati</taxon>
        <taxon>Actinomycetota</taxon>
        <taxon>Actinomycetes</taxon>
        <taxon>Kitasatosporales</taxon>
        <taxon>Streptomycetaceae</taxon>
        <taxon>Streptomyces</taxon>
    </lineage>
</organism>
<name>A0ABV5RBK0_9ACTN</name>
<protein>
    <submittedName>
        <fullName evidence="1">Uncharacterized protein</fullName>
    </submittedName>
</protein>
<gene>
    <name evidence="1" type="ORF">ACFFTL_18660</name>
</gene>
<dbReference type="RefSeq" id="WP_345510925.1">
    <property type="nucleotide sequence ID" value="NZ_BAAAXD010000009.1"/>
</dbReference>
<comment type="caution">
    <text evidence="1">The sequence shown here is derived from an EMBL/GenBank/DDBJ whole genome shotgun (WGS) entry which is preliminary data.</text>
</comment>
<reference evidence="1 2" key="1">
    <citation type="submission" date="2024-09" db="EMBL/GenBank/DDBJ databases">
        <authorList>
            <person name="Sun Q."/>
            <person name="Mori K."/>
        </authorList>
    </citation>
    <scope>NUCLEOTIDE SEQUENCE [LARGE SCALE GENOMIC DNA]</scope>
    <source>
        <strain evidence="1 2">JCM 3331</strain>
    </source>
</reference>
<evidence type="ECO:0000313" key="2">
    <source>
        <dbReference type="Proteomes" id="UP001589710"/>
    </source>
</evidence>
<sequence length="66" mass="7367">MTTPAATNNLHRGLTLITSAARAQIEEGARHAFRHRMADRCVLDETLTYLTYTDRPVVVQEASDLP</sequence>
<proteinExistence type="predicted"/>
<keyword evidence="2" id="KW-1185">Reference proteome</keyword>
<dbReference type="Proteomes" id="UP001589710">
    <property type="component" value="Unassembled WGS sequence"/>
</dbReference>
<evidence type="ECO:0000313" key="1">
    <source>
        <dbReference type="EMBL" id="MFB9574269.1"/>
    </source>
</evidence>
<accession>A0ABV5RBK0</accession>
<dbReference type="EMBL" id="JBHMCG010000082">
    <property type="protein sequence ID" value="MFB9574269.1"/>
    <property type="molecule type" value="Genomic_DNA"/>
</dbReference>